<evidence type="ECO:0008006" key="4">
    <source>
        <dbReference type="Google" id="ProtNLM"/>
    </source>
</evidence>
<feature type="compositionally biased region" description="Low complexity" evidence="1">
    <location>
        <begin position="354"/>
        <end position="366"/>
    </location>
</feature>
<protein>
    <recommendedName>
        <fullName evidence="4">F-box domain protein</fullName>
    </recommendedName>
</protein>
<evidence type="ECO:0000313" key="3">
    <source>
        <dbReference type="Proteomes" id="UP001521116"/>
    </source>
</evidence>
<dbReference type="Proteomes" id="UP001521116">
    <property type="component" value="Unassembled WGS sequence"/>
</dbReference>
<dbReference type="EMBL" id="JAJVDC020000170">
    <property type="protein sequence ID" value="KAL1620262.1"/>
    <property type="molecule type" value="Genomic_DNA"/>
</dbReference>
<evidence type="ECO:0000256" key="1">
    <source>
        <dbReference type="SAM" id="MobiDB-lite"/>
    </source>
</evidence>
<evidence type="ECO:0000313" key="2">
    <source>
        <dbReference type="EMBL" id="KAL1620262.1"/>
    </source>
</evidence>
<gene>
    <name evidence="2" type="ORF">SLS56_009696</name>
</gene>
<keyword evidence="3" id="KW-1185">Reference proteome</keyword>
<accession>A0ABR3SH08</accession>
<proteinExistence type="predicted"/>
<feature type="region of interest" description="Disordered" evidence="1">
    <location>
        <begin position="303"/>
        <end position="378"/>
    </location>
</feature>
<name>A0ABR3SH08_9PEZI</name>
<feature type="compositionally biased region" description="Acidic residues" evidence="1">
    <location>
        <begin position="324"/>
        <end position="353"/>
    </location>
</feature>
<organism evidence="2 3">
    <name type="scientific">Neofusicoccum ribis</name>
    <dbReference type="NCBI Taxonomy" id="45134"/>
    <lineage>
        <taxon>Eukaryota</taxon>
        <taxon>Fungi</taxon>
        <taxon>Dikarya</taxon>
        <taxon>Ascomycota</taxon>
        <taxon>Pezizomycotina</taxon>
        <taxon>Dothideomycetes</taxon>
        <taxon>Dothideomycetes incertae sedis</taxon>
        <taxon>Botryosphaeriales</taxon>
        <taxon>Botryosphaeriaceae</taxon>
        <taxon>Neofusicoccum</taxon>
    </lineage>
</organism>
<sequence>MLTLIVHHFRAEEFEALKFLWWTSTDDSMRAKYLERSEELDLARALENDDSESGKVERLLSRCLNMFPGIQEAYIKMTFDYTMDPNSFYVESLTDTFGLYNAIPLSSWSLQVFVRAVARANTRIPLKKLFLDDERSDMGFDFVAEEPLPIEDYGGVLDELEEVGMNFPDESFLDTVKYQRVLWILKCASNIKAFTLKMSSGLETGASDAPAPAFRFLAGRINLPRLEELTLGFIDVTYDGLEKLLRNHATTLRKVTIYNCRMFKDDEVLDMSSHQAGAGIVDWADWFNDPGRKSRLKLNLEAGCPKLAPPEPDRSRYTFTEYPGIEEYDGDDDDEEERHEESDEEDSGDDSMDDASMGDGDSSSGHDPMEEDDSSEDD</sequence>
<feature type="compositionally biased region" description="Acidic residues" evidence="1">
    <location>
        <begin position="369"/>
        <end position="378"/>
    </location>
</feature>
<comment type="caution">
    <text evidence="2">The sequence shown here is derived from an EMBL/GenBank/DDBJ whole genome shotgun (WGS) entry which is preliminary data.</text>
</comment>
<reference evidence="2 3" key="1">
    <citation type="submission" date="2024-02" db="EMBL/GenBank/DDBJ databases">
        <title>De novo assembly and annotation of 12 fungi associated with fruit tree decline syndrome in Ontario, Canada.</title>
        <authorList>
            <person name="Sulman M."/>
            <person name="Ellouze W."/>
            <person name="Ilyukhin E."/>
        </authorList>
    </citation>
    <scope>NUCLEOTIDE SEQUENCE [LARGE SCALE GENOMIC DNA]</scope>
    <source>
        <strain evidence="2 3">M1-105</strain>
    </source>
</reference>